<dbReference type="InterPro" id="IPR017517">
    <property type="entry name" value="Maleyloyr_isom"/>
</dbReference>
<dbReference type="NCBIfam" id="TIGR03083">
    <property type="entry name" value="maleylpyruvate isomerase family mycothiol-dependent enzyme"/>
    <property type="match status" value="1"/>
</dbReference>
<accession>A0A239I511</accession>
<sequence length="264" mass="28290">MSTAGLSASRTLAERYSVVVRSLTAAEWSAPSRCPGWSVKDLVAHTGSNFGALVDPPAADPSVPAPSTAEELQNRLVDARRDWSSTQVADEFLSNLEGAMGVLEAMQGDDLASTPMVLTDLGTYRSHQLSDAFAFDMWCHMYVDLLGPEGPVVREVPDAEHELVHTAVEWMWSGLPQMCTPVSTVLGSPLGVRLTGAGGGEWTLLPGSDLLTVEAGPTTADTVITSTATDFVMWGTTRSPWRQHVTVEGDSVYAERVLDTVDII</sequence>
<dbReference type="Proteomes" id="UP000198327">
    <property type="component" value="Unassembled WGS sequence"/>
</dbReference>
<dbReference type="GO" id="GO:0046872">
    <property type="term" value="F:metal ion binding"/>
    <property type="evidence" value="ECO:0007669"/>
    <property type="project" value="InterPro"/>
</dbReference>
<dbReference type="STRING" id="398843.A3K89_07115"/>
<dbReference type="AlphaFoldDB" id="A0A239I511"/>
<dbReference type="OrthoDB" id="154293at2"/>
<evidence type="ECO:0000259" key="1">
    <source>
        <dbReference type="Pfam" id="PF11716"/>
    </source>
</evidence>
<dbReference type="EMBL" id="FZOW01000006">
    <property type="protein sequence ID" value="SNS87414.1"/>
    <property type="molecule type" value="Genomic_DNA"/>
</dbReference>
<dbReference type="Pfam" id="PF11716">
    <property type="entry name" value="MDMPI_N"/>
    <property type="match status" value="1"/>
</dbReference>
<dbReference type="InterPro" id="IPR024344">
    <property type="entry name" value="MDMPI_metal-binding"/>
</dbReference>
<name>A0A239I511_9NOCA</name>
<dbReference type="SUPFAM" id="SSF109854">
    <property type="entry name" value="DinB/YfiT-like putative metalloenzymes"/>
    <property type="match status" value="1"/>
</dbReference>
<proteinExistence type="predicted"/>
<organism evidence="2 3">
    <name type="scientific">Rhodococcoides kyotonense</name>
    <dbReference type="NCBI Taxonomy" id="398843"/>
    <lineage>
        <taxon>Bacteria</taxon>
        <taxon>Bacillati</taxon>
        <taxon>Actinomycetota</taxon>
        <taxon>Actinomycetes</taxon>
        <taxon>Mycobacteriales</taxon>
        <taxon>Nocardiaceae</taxon>
        <taxon>Rhodococcoides</taxon>
    </lineage>
</organism>
<dbReference type="InterPro" id="IPR034660">
    <property type="entry name" value="DinB/YfiT-like"/>
</dbReference>
<protein>
    <submittedName>
        <fullName evidence="2">TIGR03083 family protein</fullName>
    </submittedName>
</protein>
<dbReference type="RefSeq" id="WP_089246451.1">
    <property type="nucleotide sequence ID" value="NZ_FZOW01000006.1"/>
</dbReference>
<evidence type="ECO:0000313" key="3">
    <source>
        <dbReference type="Proteomes" id="UP000198327"/>
    </source>
</evidence>
<reference evidence="3" key="1">
    <citation type="submission" date="2017-06" db="EMBL/GenBank/DDBJ databases">
        <authorList>
            <person name="Varghese N."/>
            <person name="Submissions S."/>
        </authorList>
    </citation>
    <scope>NUCLEOTIDE SEQUENCE [LARGE SCALE GENOMIC DNA]</scope>
    <source>
        <strain evidence="3">JCM 23211</strain>
    </source>
</reference>
<evidence type="ECO:0000313" key="2">
    <source>
        <dbReference type="EMBL" id="SNS87414.1"/>
    </source>
</evidence>
<keyword evidence="3" id="KW-1185">Reference proteome</keyword>
<dbReference type="Gene3D" id="1.20.120.450">
    <property type="entry name" value="dinb family like domain"/>
    <property type="match status" value="1"/>
</dbReference>
<feature type="domain" description="Mycothiol-dependent maleylpyruvate isomerase metal-binding" evidence="1">
    <location>
        <begin position="12"/>
        <end position="134"/>
    </location>
</feature>
<gene>
    <name evidence="2" type="ORF">SAMN05421642_106161</name>
</gene>